<dbReference type="PROSITE" id="PS51186">
    <property type="entry name" value="GNAT"/>
    <property type="match status" value="1"/>
</dbReference>
<dbReference type="OrthoDB" id="9786032at2"/>
<feature type="domain" description="N-acetyltransferase" evidence="1">
    <location>
        <begin position="11"/>
        <end position="181"/>
    </location>
</feature>
<gene>
    <name evidence="2" type="ORF">IBG28_12625</name>
</gene>
<dbReference type="RefSeq" id="WP_111608780.1">
    <property type="nucleotide sequence ID" value="NZ_BMLJ01000020.1"/>
</dbReference>
<keyword evidence="3" id="KW-1185">Reference proteome</keyword>
<sequence length="189" mass="21957">MVQEREESQKIKLVTAEPSSLTEFKLALQDSFRVAAEADFGHPLEEPIPSDDDIEKSFNATGAVTYWIMEDEQRVGGAVLVIDPISGRNNLSLFFIATSQQSRGLGLKAWKAIEQEFPFTKVWETVTPYFEKRNIHFYVNRCGFKIVDFYNRYHPDPHQDSRQIHDEEDGDEMFRFEKIMDNTDEINKN</sequence>
<organism evidence="2 3">
    <name type="scientific">Marinomonas arctica</name>
    <dbReference type="NCBI Taxonomy" id="383750"/>
    <lineage>
        <taxon>Bacteria</taxon>
        <taxon>Pseudomonadati</taxon>
        <taxon>Pseudomonadota</taxon>
        <taxon>Gammaproteobacteria</taxon>
        <taxon>Oceanospirillales</taxon>
        <taxon>Oceanospirillaceae</taxon>
        <taxon>Marinomonas</taxon>
    </lineage>
</organism>
<dbReference type="EMBL" id="CP061081">
    <property type="protein sequence ID" value="QNT04561.1"/>
    <property type="molecule type" value="Genomic_DNA"/>
</dbReference>
<dbReference type="Pfam" id="PF00583">
    <property type="entry name" value="Acetyltransf_1"/>
    <property type="match status" value="1"/>
</dbReference>
<reference evidence="2 3" key="1">
    <citation type="submission" date="2020-09" db="EMBL/GenBank/DDBJ databases">
        <title>Complete genome sequence of an Arctic sea ice bacterium Marinomonas arctica BSI20414.</title>
        <authorList>
            <person name="Liao L."/>
            <person name="Chen B."/>
        </authorList>
    </citation>
    <scope>NUCLEOTIDE SEQUENCE [LARGE SCALE GENOMIC DNA]</scope>
    <source>
        <strain evidence="2 3">BSI20414</strain>
    </source>
</reference>
<dbReference type="Proteomes" id="UP000516370">
    <property type="component" value="Chromosome"/>
</dbReference>
<accession>A0A7H1J245</accession>
<dbReference type="GO" id="GO:0016747">
    <property type="term" value="F:acyltransferase activity, transferring groups other than amino-acyl groups"/>
    <property type="evidence" value="ECO:0007669"/>
    <property type="project" value="InterPro"/>
</dbReference>
<evidence type="ECO:0000259" key="1">
    <source>
        <dbReference type="PROSITE" id="PS51186"/>
    </source>
</evidence>
<evidence type="ECO:0000313" key="3">
    <source>
        <dbReference type="Proteomes" id="UP000516370"/>
    </source>
</evidence>
<evidence type="ECO:0000313" key="2">
    <source>
        <dbReference type="EMBL" id="QNT04561.1"/>
    </source>
</evidence>
<dbReference type="InterPro" id="IPR000182">
    <property type="entry name" value="GNAT_dom"/>
</dbReference>
<protein>
    <submittedName>
        <fullName evidence="2">GNAT family N-acetyltransferase</fullName>
    </submittedName>
</protein>
<name>A0A7H1J245_9GAMM</name>
<dbReference type="KEGG" id="mard:IBG28_12625"/>
<dbReference type="SUPFAM" id="SSF55729">
    <property type="entry name" value="Acyl-CoA N-acyltransferases (Nat)"/>
    <property type="match status" value="1"/>
</dbReference>
<proteinExistence type="predicted"/>
<dbReference type="Gene3D" id="3.40.630.30">
    <property type="match status" value="1"/>
</dbReference>
<dbReference type="AlphaFoldDB" id="A0A7H1J245"/>
<dbReference type="InterPro" id="IPR016181">
    <property type="entry name" value="Acyl_CoA_acyltransferase"/>
</dbReference>
<keyword evidence="2" id="KW-0808">Transferase</keyword>